<reference evidence="2" key="1">
    <citation type="submission" date="2013-06" db="EMBL/GenBank/DDBJ databases">
        <authorList>
            <person name="Weinstock G."/>
            <person name="Sodergren E."/>
            <person name="Clifton S."/>
            <person name="Fulton L."/>
            <person name="Fulton B."/>
            <person name="Courtney L."/>
            <person name="Fronick C."/>
            <person name="Harrison M."/>
            <person name="Strong C."/>
            <person name="Farmer C."/>
            <person name="Delahaunty K."/>
            <person name="Markovic C."/>
            <person name="Hall O."/>
            <person name="Minx P."/>
            <person name="Tomlinson C."/>
            <person name="Mitreva M."/>
            <person name="Nelson J."/>
            <person name="Hou S."/>
            <person name="Wollam A."/>
            <person name="Pepin K.H."/>
            <person name="Johnson M."/>
            <person name="Bhonagiri V."/>
            <person name="Nash W.E."/>
            <person name="Warren W."/>
            <person name="Chinwalla A."/>
            <person name="Mardis E.R."/>
            <person name="Wilson R.K."/>
        </authorList>
    </citation>
    <scope>NUCLEOTIDE SEQUENCE [LARGE SCALE GENOMIC DNA]</scope>
    <source>
        <strain evidence="2">ATCC 49176</strain>
    </source>
</reference>
<protein>
    <submittedName>
        <fullName evidence="2">Uncharacterized protein</fullName>
    </submittedName>
</protein>
<dbReference type="EMBL" id="ACIN03000013">
    <property type="protein sequence ID" value="ESK65308.1"/>
    <property type="molecule type" value="Genomic_DNA"/>
</dbReference>
<evidence type="ECO:0000313" key="3">
    <source>
        <dbReference type="Proteomes" id="UP000019050"/>
    </source>
</evidence>
<keyword evidence="3" id="KW-1185">Reference proteome</keyword>
<evidence type="ECO:0000256" key="1">
    <source>
        <dbReference type="SAM" id="Coils"/>
    </source>
</evidence>
<dbReference type="STRING" id="592010.GCWU000182_001469"/>
<dbReference type="Proteomes" id="UP000019050">
    <property type="component" value="Unassembled WGS sequence"/>
</dbReference>
<name>W1Q2K6_ABIDE</name>
<dbReference type="HOGENOM" id="CLU_2949518_0_0_9"/>
<accession>W1Q2K6</accession>
<comment type="caution">
    <text evidence="2">The sequence shown here is derived from an EMBL/GenBank/DDBJ whole genome shotgun (WGS) entry which is preliminary data.</text>
</comment>
<organism evidence="2 3">
    <name type="scientific">Abiotrophia defectiva ATCC 49176</name>
    <dbReference type="NCBI Taxonomy" id="592010"/>
    <lineage>
        <taxon>Bacteria</taxon>
        <taxon>Bacillati</taxon>
        <taxon>Bacillota</taxon>
        <taxon>Bacilli</taxon>
        <taxon>Lactobacillales</taxon>
        <taxon>Aerococcaceae</taxon>
        <taxon>Abiotrophia</taxon>
    </lineage>
</organism>
<feature type="coiled-coil region" evidence="1">
    <location>
        <begin position="32"/>
        <end position="59"/>
    </location>
</feature>
<dbReference type="AlphaFoldDB" id="W1Q2K6"/>
<gene>
    <name evidence="2" type="ORF">GCWU000182_001469</name>
</gene>
<keyword evidence="1" id="KW-0175">Coiled coil</keyword>
<proteinExistence type="predicted"/>
<evidence type="ECO:0000313" key="2">
    <source>
        <dbReference type="EMBL" id="ESK65308.1"/>
    </source>
</evidence>
<sequence>MKTYEELLAENDRLKSCMKYMNELMALEILQVNQLLRERDSLKRRIAYLEQKIEGLEKR</sequence>